<keyword evidence="7" id="KW-0342">GTP-binding</keyword>
<gene>
    <name evidence="12" type="ORF">CERZMDRAFT_113220</name>
</gene>
<evidence type="ECO:0000313" key="13">
    <source>
        <dbReference type="Proteomes" id="UP000799539"/>
    </source>
</evidence>
<dbReference type="Gene3D" id="3.40.50.300">
    <property type="entry name" value="P-loop containing nucleotide triphosphate hydrolases"/>
    <property type="match status" value="1"/>
</dbReference>
<evidence type="ECO:0000313" key="12">
    <source>
        <dbReference type="EMBL" id="KAF2210687.1"/>
    </source>
</evidence>
<reference evidence="12" key="1">
    <citation type="journal article" date="2020" name="Stud. Mycol.">
        <title>101 Dothideomycetes genomes: a test case for predicting lifestyles and emergence of pathogens.</title>
        <authorList>
            <person name="Haridas S."/>
            <person name="Albert R."/>
            <person name="Binder M."/>
            <person name="Bloem J."/>
            <person name="Labutti K."/>
            <person name="Salamov A."/>
            <person name="Andreopoulos B."/>
            <person name="Baker S."/>
            <person name="Barry K."/>
            <person name="Bills G."/>
            <person name="Bluhm B."/>
            <person name="Cannon C."/>
            <person name="Castanera R."/>
            <person name="Culley D."/>
            <person name="Daum C."/>
            <person name="Ezra D."/>
            <person name="Gonzalez J."/>
            <person name="Henrissat B."/>
            <person name="Kuo A."/>
            <person name="Liang C."/>
            <person name="Lipzen A."/>
            <person name="Lutzoni F."/>
            <person name="Magnuson J."/>
            <person name="Mondo S."/>
            <person name="Nolan M."/>
            <person name="Ohm R."/>
            <person name="Pangilinan J."/>
            <person name="Park H.-J."/>
            <person name="Ramirez L."/>
            <person name="Alfaro M."/>
            <person name="Sun H."/>
            <person name="Tritt A."/>
            <person name="Yoshinaga Y."/>
            <person name="Zwiers L.-H."/>
            <person name="Turgeon B."/>
            <person name="Goodwin S."/>
            <person name="Spatafora J."/>
            <person name="Crous P."/>
            <person name="Grigoriev I."/>
        </authorList>
    </citation>
    <scope>NUCLEOTIDE SEQUENCE</scope>
    <source>
        <strain evidence="12">SCOH1-5</strain>
    </source>
</reference>
<name>A0A6A6FBC6_9PEZI</name>
<evidence type="ECO:0000256" key="2">
    <source>
        <dbReference type="ARBA" id="ARBA00006270"/>
    </source>
</evidence>
<sequence>MAGTRNYDFLIKLLLIGDSGVGKSCCLLRFSEDSFTPSFITTIGIDFKIRTIELDGKRVKLQIWDTAGQERFRTITTAYYRGAMGILLVYDVTDERSFNNIRTWFSNVEQHATEGVNKILIGNKCDWEEKRAVSTEQGQALADELGIPFMEVSAKSNINVDKAFYNLASDIKKRIVDTQQPAQGGNAADCLFPFSSVVLVSLLRPNRCQGHMHGQAASCAAVESVGIL</sequence>
<dbReference type="PRINTS" id="PR00449">
    <property type="entry name" value="RASTRNSFRMNG"/>
</dbReference>
<accession>A0A6A6FBC6</accession>
<dbReference type="GO" id="GO:0003924">
    <property type="term" value="F:GTPase activity"/>
    <property type="evidence" value="ECO:0007669"/>
    <property type="project" value="InterPro"/>
</dbReference>
<dbReference type="InterPro" id="IPR001806">
    <property type="entry name" value="Small_GTPase"/>
</dbReference>
<dbReference type="Pfam" id="PF00071">
    <property type="entry name" value="Ras"/>
    <property type="match status" value="1"/>
</dbReference>
<dbReference type="PROSITE" id="PS51420">
    <property type="entry name" value="RHO"/>
    <property type="match status" value="1"/>
</dbReference>
<protein>
    <submittedName>
        <fullName evidence="12">Uncharacterized protein</fullName>
    </submittedName>
</protein>
<dbReference type="SMART" id="SM00173">
    <property type="entry name" value="RAS"/>
    <property type="match status" value="1"/>
</dbReference>
<dbReference type="SMART" id="SM00175">
    <property type="entry name" value="RAB"/>
    <property type="match status" value="1"/>
</dbReference>
<dbReference type="InterPro" id="IPR027417">
    <property type="entry name" value="P-loop_NTPase"/>
</dbReference>
<dbReference type="GO" id="GO:0015031">
    <property type="term" value="P:protein transport"/>
    <property type="evidence" value="ECO:0007669"/>
    <property type="project" value="UniProtKB-KW"/>
</dbReference>
<keyword evidence="4" id="KW-1003">Cell membrane</keyword>
<dbReference type="CDD" id="cd01867">
    <property type="entry name" value="Rab8_Rab10_Rab13_like"/>
    <property type="match status" value="1"/>
</dbReference>
<dbReference type="OrthoDB" id="9989112at2759"/>
<keyword evidence="3" id="KW-0813">Transport</keyword>
<evidence type="ECO:0000256" key="7">
    <source>
        <dbReference type="ARBA" id="ARBA00023134"/>
    </source>
</evidence>
<keyword evidence="8" id="KW-0472">Membrane</keyword>
<organism evidence="12 13">
    <name type="scientific">Cercospora zeae-maydis SCOH1-5</name>
    <dbReference type="NCBI Taxonomy" id="717836"/>
    <lineage>
        <taxon>Eukaryota</taxon>
        <taxon>Fungi</taxon>
        <taxon>Dikarya</taxon>
        <taxon>Ascomycota</taxon>
        <taxon>Pezizomycotina</taxon>
        <taxon>Dothideomycetes</taxon>
        <taxon>Dothideomycetidae</taxon>
        <taxon>Mycosphaerellales</taxon>
        <taxon>Mycosphaerellaceae</taxon>
        <taxon>Cercospora</taxon>
    </lineage>
</organism>
<evidence type="ECO:0000256" key="5">
    <source>
        <dbReference type="ARBA" id="ARBA00022741"/>
    </source>
</evidence>
<evidence type="ECO:0000256" key="3">
    <source>
        <dbReference type="ARBA" id="ARBA00022448"/>
    </source>
</evidence>
<dbReference type="InterPro" id="IPR005225">
    <property type="entry name" value="Small_GTP-bd"/>
</dbReference>
<evidence type="ECO:0000256" key="10">
    <source>
        <dbReference type="ARBA" id="ARBA00023289"/>
    </source>
</evidence>
<dbReference type="FunFam" id="3.40.50.300:FF:000363">
    <property type="entry name" value="Secretion related GTPase srgA"/>
    <property type="match status" value="1"/>
</dbReference>
<dbReference type="PROSITE" id="PS51419">
    <property type="entry name" value="RAB"/>
    <property type="match status" value="1"/>
</dbReference>
<keyword evidence="6" id="KW-0653">Protein transport</keyword>
<proteinExistence type="inferred from homology"/>
<dbReference type="GO" id="GO:0005525">
    <property type="term" value="F:GTP binding"/>
    <property type="evidence" value="ECO:0007669"/>
    <property type="project" value="UniProtKB-KW"/>
</dbReference>
<keyword evidence="13" id="KW-1185">Reference proteome</keyword>
<evidence type="ECO:0000256" key="6">
    <source>
        <dbReference type="ARBA" id="ARBA00022927"/>
    </source>
</evidence>
<keyword evidence="10" id="KW-0636">Prenylation</keyword>
<dbReference type="GO" id="GO:0005886">
    <property type="term" value="C:plasma membrane"/>
    <property type="evidence" value="ECO:0007669"/>
    <property type="project" value="UniProtKB-SubCell"/>
</dbReference>
<dbReference type="SMART" id="SM00176">
    <property type="entry name" value="RAN"/>
    <property type="match status" value="1"/>
</dbReference>
<dbReference type="SUPFAM" id="SSF52540">
    <property type="entry name" value="P-loop containing nucleoside triphosphate hydrolases"/>
    <property type="match status" value="1"/>
</dbReference>
<evidence type="ECO:0000256" key="8">
    <source>
        <dbReference type="ARBA" id="ARBA00023136"/>
    </source>
</evidence>
<keyword evidence="9" id="KW-0449">Lipoprotein</keyword>
<evidence type="ECO:0000256" key="9">
    <source>
        <dbReference type="ARBA" id="ARBA00023288"/>
    </source>
</evidence>
<dbReference type="AlphaFoldDB" id="A0A6A6FBC6"/>
<dbReference type="InterPro" id="IPR050305">
    <property type="entry name" value="Small_GTPase_Rab"/>
</dbReference>
<evidence type="ECO:0000256" key="4">
    <source>
        <dbReference type="ARBA" id="ARBA00022475"/>
    </source>
</evidence>
<dbReference type="SMART" id="SM00174">
    <property type="entry name" value="RHO"/>
    <property type="match status" value="1"/>
</dbReference>
<keyword evidence="5" id="KW-0547">Nucleotide-binding</keyword>
<evidence type="ECO:0000256" key="1">
    <source>
        <dbReference type="ARBA" id="ARBA00004342"/>
    </source>
</evidence>
<evidence type="ECO:0000256" key="11">
    <source>
        <dbReference type="ARBA" id="ARBA00025673"/>
    </source>
</evidence>
<dbReference type="PROSITE" id="PS51421">
    <property type="entry name" value="RAS"/>
    <property type="match status" value="1"/>
</dbReference>
<comment type="function">
    <text evidence="11">Protein transport. Probably involved in vesicular traffic.</text>
</comment>
<dbReference type="NCBIfam" id="TIGR00231">
    <property type="entry name" value="small_GTP"/>
    <property type="match status" value="1"/>
</dbReference>
<dbReference type="EMBL" id="ML992680">
    <property type="protein sequence ID" value="KAF2210687.1"/>
    <property type="molecule type" value="Genomic_DNA"/>
</dbReference>
<dbReference type="PANTHER" id="PTHR47980">
    <property type="entry name" value="LD44762P"/>
    <property type="match status" value="1"/>
</dbReference>
<comment type="similarity">
    <text evidence="2">Belongs to the small GTPase superfamily. Rab family.</text>
</comment>
<dbReference type="Proteomes" id="UP000799539">
    <property type="component" value="Unassembled WGS sequence"/>
</dbReference>
<comment type="subcellular location">
    <subcellularLocation>
        <location evidence="1">Cell membrane</location>
        <topology evidence="1">Lipid-anchor</topology>
        <orientation evidence="1">Cytoplasmic side</orientation>
    </subcellularLocation>
</comment>